<dbReference type="RefSeq" id="WP_164698115.1">
    <property type="nucleotide sequence ID" value="NZ_JAAIKB010000027.1"/>
</dbReference>
<dbReference type="Proteomes" id="UP000475385">
    <property type="component" value="Unassembled WGS sequence"/>
</dbReference>
<evidence type="ECO:0000313" key="7">
    <source>
        <dbReference type="EMBL" id="NGM24200.1"/>
    </source>
</evidence>
<sequence length="421" mass="41585">MKGITLRHAAGQLAGNAGGDAVLRLAQLGALTLGGWQLGPAGLAVAGLAWSIAAIAANVTQGGPEMAGTRAVALASGGVASAIRGTTALKLAATLAMLLLLGLVLALPVLLPAVTLPAGLGAQLLGQGLAALVAAWNPAWALRALGEAGSYGRVRALQGAILLATTWLFLSLTASPLALPAAEGVALLVAGLVAHRRLPALGAPAWHRGMLGAAAHLGVAGLLSSLLWAAPLLVGAAVLTEAELGLLAGALRLVMGLSGLLQMALQALYPLMARAFADDPIVARRATQRLTLAAAAATGLGAGLLAAAAPVLLPLALGPGFAEGVTVFRILLLLLLPIAIASPAAYALLACGEVRFVAWLQGVATAGVLLASIAAGFTASAPVMVAALHPALWAQAAATVVRARRLGAALPARCPGGTTRL</sequence>
<comment type="subcellular location">
    <subcellularLocation>
        <location evidence="1">Cell membrane</location>
        <topology evidence="1">Multi-pass membrane protein</topology>
    </subcellularLocation>
</comment>
<accession>A0A6M1LUQ0</accession>
<evidence type="ECO:0000256" key="3">
    <source>
        <dbReference type="ARBA" id="ARBA00022692"/>
    </source>
</evidence>
<evidence type="ECO:0008006" key="9">
    <source>
        <dbReference type="Google" id="ProtNLM"/>
    </source>
</evidence>
<evidence type="ECO:0000313" key="8">
    <source>
        <dbReference type="Proteomes" id="UP000475385"/>
    </source>
</evidence>
<reference evidence="7 8" key="1">
    <citation type="submission" date="2020-02" db="EMBL/GenBank/DDBJ databases">
        <authorList>
            <person name="Kim H.M."/>
            <person name="Jeon C.O."/>
        </authorList>
    </citation>
    <scope>NUCLEOTIDE SEQUENCE [LARGE SCALE GENOMIC DNA]</scope>
    <source>
        <strain evidence="7 8">PeD5</strain>
    </source>
</reference>
<feature type="transmembrane region" description="Helical" evidence="6">
    <location>
        <begin position="356"/>
        <end position="377"/>
    </location>
</feature>
<evidence type="ECO:0000256" key="6">
    <source>
        <dbReference type="SAM" id="Phobius"/>
    </source>
</evidence>
<dbReference type="PANTHER" id="PTHR30250">
    <property type="entry name" value="PST FAMILY PREDICTED COLANIC ACID TRANSPORTER"/>
    <property type="match status" value="1"/>
</dbReference>
<protein>
    <recommendedName>
        <fullName evidence="9">O-antigen/teichoic acid export membrane protein</fullName>
    </recommendedName>
</protein>
<keyword evidence="4 6" id="KW-1133">Transmembrane helix</keyword>
<feature type="transmembrane region" description="Helical" evidence="6">
    <location>
        <begin position="245"/>
        <end position="269"/>
    </location>
</feature>
<evidence type="ECO:0000256" key="1">
    <source>
        <dbReference type="ARBA" id="ARBA00004651"/>
    </source>
</evidence>
<keyword evidence="3 6" id="KW-0812">Transmembrane</keyword>
<evidence type="ECO:0000256" key="5">
    <source>
        <dbReference type="ARBA" id="ARBA00023136"/>
    </source>
</evidence>
<comment type="caution">
    <text evidence="7">The sequence shown here is derived from an EMBL/GenBank/DDBJ whole genome shotgun (WGS) entry which is preliminary data.</text>
</comment>
<feature type="transmembrane region" description="Helical" evidence="6">
    <location>
        <begin position="91"/>
        <end position="114"/>
    </location>
</feature>
<dbReference type="PANTHER" id="PTHR30250:SF11">
    <property type="entry name" value="O-ANTIGEN TRANSPORTER-RELATED"/>
    <property type="match status" value="1"/>
</dbReference>
<reference evidence="7 8" key="2">
    <citation type="submission" date="2020-03" db="EMBL/GenBank/DDBJ databases">
        <title>Roseomonas stagni sp. nov., isolated from pond water in Japan.</title>
        <authorList>
            <person name="Furuhata K."/>
            <person name="Miyamoto H."/>
            <person name="Goto K."/>
        </authorList>
    </citation>
    <scope>NUCLEOTIDE SEQUENCE [LARGE SCALE GENOMIC DNA]</scope>
    <source>
        <strain evidence="7 8">PeD5</strain>
    </source>
</reference>
<evidence type="ECO:0000256" key="4">
    <source>
        <dbReference type="ARBA" id="ARBA00022989"/>
    </source>
</evidence>
<gene>
    <name evidence="7" type="ORF">G3576_29695</name>
</gene>
<dbReference type="InterPro" id="IPR050833">
    <property type="entry name" value="Poly_Biosynth_Transport"/>
</dbReference>
<feature type="transmembrane region" description="Helical" evidence="6">
    <location>
        <begin position="327"/>
        <end position="349"/>
    </location>
</feature>
<dbReference type="EMBL" id="JAAIKB010000027">
    <property type="protein sequence ID" value="NGM24200.1"/>
    <property type="molecule type" value="Genomic_DNA"/>
</dbReference>
<organism evidence="7 8">
    <name type="scientific">Falsiroseomonas algicola</name>
    <dbReference type="NCBI Taxonomy" id="2716930"/>
    <lineage>
        <taxon>Bacteria</taxon>
        <taxon>Pseudomonadati</taxon>
        <taxon>Pseudomonadota</taxon>
        <taxon>Alphaproteobacteria</taxon>
        <taxon>Acetobacterales</taxon>
        <taxon>Roseomonadaceae</taxon>
        <taxon>Falsiroseomonas</taxon>
    </lineage>
</organism>
<dbReference type="GO" id="GO:0005886">
    <property type="term" value="C:plasma membrane"/>
    <property type="evidence" value="ECO:0007669"/>
    <property type="project" value="UniProtKB-SubCell"/>
</dbReference>
<dbReference type="AlphaFoldDB" id="A0A6M1LUQ0"/>
<keyword evidence="2" id="KW-1003">Cell membrane</keyword>
<proteinExistence type="predicted"/>
<keyword evidence="8" id="KW-1185">Reference proteome</keyword>
<feature type="transmembrane region" description="Helical" evidence="6">
    <location>
        <begin position="177"/>
        <end position="194"/>
    </location>
</feature>
<name>A0A6M1LUQ0_9PROT</name>
<evidence type="ECO:0000256" key="2">
    <source>
        <dbReference type="ARBA" id="ARBA00022475"/>
    </source>
</evidence>
<feature type="transmembrane region" description="Helical" evidence="6">
    <location>
        <begin position="290"/>
        <end position="315"/>
    </location>
</feature>
<feature type="transmembrane region" description="Helical" evidence="6">
    <location>
        <begin position="215"/>
        <end position="239"/>
    </location>
</feature>
<keyword evidence="5 6" id="KW-0472">Membrane</keyword>